<dbReference type="GO" id="GO:0003682">
    <property type="term" value="F:chromatin binding"/>
    <property type="evidence" value="ECO:0007669"/>
    <property type="project" value="TreeGrafter"/>
</dbReference>
<dbReference type="AlphaFoldDB" id="A0A9P0FI85"/>
<dbReference type="Gene3D" id="1.20.5.170">
    <property type="match status" value="1"/>
</dbReference>
<protein>
    <recommendedName>
        <fullName evidence="3">PEHE domain-containing protein</fullName>
    </recommendedName>
</protein>
<feature type="domain" description="PEHE" evidence="3">
    <location>
        <begin position="333"/>
        <end position="472"/>
    </location>
</feature>
<feature type="coiled-coil region" evidence="1">
    <location>
        <begin position="101"/>
        <end position="135"/>
    </location>
</feature>
<dbReference type="Proteomes" id="UP001154078">
    <property type="component" value="Chromosome 5"/>
</dbReference>
<reference evidence="4" key="1">
    <citation type="submission" date="2021-12" db="EMBL/GenBank/DDBJ databases">
        <authorList>
            <person name="King R."/>
        </authorList>
    </citation>
    <scope>NUCLEOTIDE SEQUENCE</scope>
</reference>
<dbReference type="GO" id="GO:0072487">
    <property type="term" value="C:MSL complex"/>
    <property type="evidence" value="ECO:0007669"/>
    <property type="project" value="InterPro"/>
</dbReference>
<feature type="region of interest" description="Disordered" evidence="2">
    <location>
        <begin position="478"/>
        <end position="497"/>
    </location>
</feature>
<evidence type="ECO:0000259" key="3">
    <source>
        <dbReference type="PROSITE" id="PS52052"/>
    </source>
</evidence>
<feature type="compositionally biased region" description="Basic residues" evidence="2">
    <location>
        <begin position="488"/>
        <end position="497"/>
    </location>
</feature>
<evidence type="ECO:0000313" key="5">
    <source>
        <dbReference type="Proteomes" id="UP001154078"/>
    </source>
</evidence>
<dbReference type="EMBL" id="OV121136">
    <property type="protein sequence ID" value="CAH0557555.1"/>
    <property type="molecule type" value="Genomic_DNA"/>
</dbReference>
<keyword evidence="5" id="KW-1185">Reference proteome</keyword>
<sequence>MPIFTINNDQNIRRVYPKMSEDFSQQNNAKLTNSVDAIEYFDEINAHKHTEEEIDDTNIPYDHMYASNNENIESNSSNCHNTDESEVKFLKEWLILHLDLIQQQNDEILDKEKTILILKKENEMLKERINCMENGQPFKSNNDFNNKSEGKYIEENFSEAMTQDSAPYTEDSKQNVDLLQLHTICDIPHENSVELEPLKFEDKLSDTESLTKENELSIVQKEDIVGESEKVDNSEQVEVECENFTFENCSDFDPMRNLKMSIRRKRVYSNSSAFSNNDSLNDDKRLFRKLKKKRRRFTKDTQVISTPQPYITQAGETIPNVAQINDMPDNSANLEVPRWRIKHYVSCYTMEGTENMDDEVYNKRHMRLENDERRRKRWDVQRIREQRVVEKLKLRQERVGSGSRMEEPNEIFHSLWPQTEDVKFLEVSDELPVSAFGSPIPKIHSGDDTQSWTLSATEFNNVESSNDFSLPWLTNPSLATKPANNKRSAVKRKCSKR</sequence>
<keyword evidence="1" id="KW-0175">Coiled coil</keyword>
<dbReference type="InterPro" id="IPR026711">
    <property type="entry name" value="Msl-1"/>
</dbReference>
<name>A0A9P0FI85_BRAAE</name>
<evidence type="ECO:0000256" key="1">
    <source>
        <dbReference type="SAM" id="Coils"/>
    </source>
</evidence>
<organism evidence="4 5">
    <name type="scientific">Brassicogethes aeneus</name>
    <name type="common">Rape pollen beetle</name>
    <name type="synonym">Meligethes aeneus</name>
    <dbReference type="NCBI Taxonomy" id="1431903"/>
    <lineage>
        <taxon>Eukaryota</taxon>
        <taxon>Metazoa</taxon>
        <taxon>Ecdysozoa</taxon>
        <taxon>Arthropoda</taxon>
        <taxon>Hexapoda</taxon>
        <taxon>Insecta</taxon>
        <taxon>Pterygota</taxon>
        <taxon>Neoptera</taxon>
        <taxon>Endopterygota</taxon>
        <taxon>Coleoptera</taxon>
        <taxon>Polyphaga</taxon>
        <taxon>Cucujiformia</taxon>
        <taxon>Nitidulidae</taxon>
        <taxon>Meligethinae</taxon>
        <taxon>Brassicogethes</taxon>
    </lineage>
</organism>
<feature type="compositionally biased region" description="Polar residues" evidence="2">
    <location>
        <begin position="478"/>
        <end position="487"/>
    </location>
</feature>
<evidence type="ECO:0000256" key="2">
    <source>
        <dbReference type="SAM" id="MobiDB-lite"/>
    </source>
</evidence>
<dbReference type="InterPro" id="IPR029332">
    <property type="entry name" value="PEHE_dom"/>
</dbReference>
<dbReference type="Pfam" id="PF15275">
    <property type="entry name" value="PEHE"/>
    <property type="match status" value="1"/>
</dbReference>
<dbReference type="PANTHER" id="PTHR21656">
    <property type="entry name" value="MALE-SPECIFIC LETHAL-1 PROTEIN"/>
    <property type="match status" value="1"/>
</dbReference>
<dbReference type="PROSITE" id="PS52052">
    <property type="entry name" value="PEHE"/>
    <property type="match status" value="1"/>
</dbReference>
<accession>A0A9P0FI85</accession>
<dbReference type="OrthoDB" id="6022555at2759"/>
<dbReference type="SMART" id="SM01300">
    <property type="entry name" value="PEHE"/>
    <property type="match status" value="1"/>
</dbReference>
<gene>
    <name evidence="4" type="ORF">MELIAE_LOCUS8255</name>
</gene>
<dbReference type="Gene3D" id="6.10.250.2000">
    <property type="match status" value="1"/>
</dbReference>
<proteinExistence type="predicted"/>
<dbReference type="PANTHER" id="PTHR21656:SF2">
    <property type="entry name" value="MALE-SPECIFIC LETHAL 1 HOMOLOG"/>
    <property type="match status" value="1"/>
</dbReference>
<evidence type="ECO:0000313" key="4">
    <source>
        <dbReference type="EMBL" id="CAH0557555.1"/>
    </source>
</evidence>